<proteinExistence type="predicted"/>
<reference evidence="1 2" key="2">
    <citation type="journal article" date="2022" name="Mol. Ecol. Resour.">
        <title>The genomes of chicory, endive, great burdock and yacon provide insights into Asteraceae paleo-polyploidization history and plant inulin production.</title>
        <authorList>
            <person name="Fan W."/>
            <person name="Wang S."/>
            <person name="Wang H."/>
            <person name="Wang A."/>
            <person name="Jiang F."/>
            <person name="Liu H."/>
            <person name="Zhao H."/>
            <person name="Xu D."/>
            <person name="Zhang Y."/>
        </authorList>
    </citation>
    <scope>NUCLEOTIDE SEQUENCE [LARGE SCALE GENOMIC DNA]</scope>
    <source>
        <strain evidence="2">cv. Yunnan</strain>
        <tissue evidence="1">Leaves</tissue>
    </source>
</reference>
<dbReference type="EMBL" id="CM042024">
    <property type="protein sequence ID" value="KAI3810065.1"/>
    <property type="molecule type" value="Genomic_DNA"/>
</dbReference>
<reference evidence="2" key="1">
    <citation type="journal article" date="2022" name="Mol. Ecol. Resour.">
        <title>The genomes of chicory, endive, great burdock and yacon provide insights into Asteraceae palaeo-polyploidization history and plant inulin production.</title>
        <authorList>
            <person name="Fan W."/>
            <person name="Wang S."/>
            <person name="Wang H."/>
            <person name="Wang A."/>
            <person name="Jiang F."/>
            <person name="Liu H."/>
            <person name="Zhao H."/>
            <person name="Xu D."/>
            <person name="Zhang Y."/>
        </authorList>
    </citation>
    <scope>NUCLEOTIDE SEQUENCE [LARGE SCALE GENOMIC DNA]</scope>
    <source>
        <strain evidence="2">cv. Yunnan</strain>
    </source>
</reference>
<name>A0ACB9IRS2_9ASTR</name>
<gene>
    <name evidence="1" type="ORF">L1987_19672</name>
</gene>
<evidence type="ECO:0000313" key="2">
    <source>
        <dbReference type="Proteomes" id="UP001056120"/>
    </source>
</evidence>
<evidence type="ECO:0000313" key="1">
    <source>
        <dbReference type="EMBL" id="KAI3810065.1"/>
    </source>
</evidence>
<sequence>MNLSSNNFDLRFQLKVKIDPWSLTISYSDTYQSCNYCFPDPRGRVGSIIQRDSGLHTQIRCSSEFNVEQDTVFSSAIEP</sequence>
<dbReference type="Proteomes" id="UP001056120">
    <property type="component" value="Linkage Group LG07"/>
</dbReference>
<accession>A0ACB9IRS2</accession>
<organism evidence="1 2">
    <name type="scientific">Smallanthus sonchifolius</name>
    <dbReference type="NCBI Taxonomy" id="185202"/>
    <lineage>
        <taxon>Eukaryota</taxon>
        <taxon>Viridiplantae</taxon>
        <taxon>Streptophyta</taxon>
        <taxon>Embryophyta</taxon>
        <taxon>Tracheophyta</taxon>
        <taxon>Spermatophyta</taxon>
        <taxon>Magnoliopsida</taxon>
        <taxon>eudicotyledons</taxon>
        <taxon>Gunneridae</taxon>
        <taxon>Pentapetalae</taxon>
        <taxon>asterids</taxon>
        <taxon>campanulids</taxon>
        <taxon>Asterales</taxon>
        <taxon>Asteraceae</taxon>
        <taxon>Asteroideae</taxon>
        <taxon>Heliantheae alliance</taxon>
        <taxon>Millerieae</taxon>
        <taxon>Smallanthus</taxon>
    </lineage>
</organism>
<comment type="caution">
    <text evidence="1">The sequence shown here is derived from an EMBL/GenBank/DDBJ whole genome shotgun (WGS) entry which is preliminary data.</text>
</comment>
<keyword evidence="2" id="KW-1185">Reference proteome</keyword>
<protein>
    <submittedName>
        <fullName evidence="1">Uncharacterized protein</fullName>
    </submittedName>
</protein>